<dbReference type="GO" id="GO:0019079">
    <property type="term" value="P:viral genome replication"/>
    <property type="evidence" value="ECO:0007669"/>
    <property type="project" value="InterPro"/>
</dbReference>
<evidence type="ECO:0000256" key="5">
    <source>
        <dbReference type="ARBA" id="ARBA00022484"/>
    </source>
</evidence>
<evidence type="ECO:0000256" key="1">
    <source>
        <dbReference type="ARBA" id="ARBA00001946"/>
    </source>
</evidence>
<dbReference type="Gene3D" id="1.20.120.1390">
    <property type="match status" value="1"/>
</dbReference>
<evidence type="ECO:0000256" key="9">
    <source>
        <dbReference type="ARBA" id="ARBA00022842"/>
    </source>
</evidence>
<accession>S0AKQ9</accession>
<dbReference type="GO" id="GO:0006351">
    <property type="term" value="P:DNA-templated transcription"/>
    <property type="evidence" value="ECO:0007669"/>
    <property type="project" value="InterPro"/>
</dbReference>
<dbReference type="GO" id="GO:0044423">
    <property type="term" value="C:virion component"/>
    <property type="evidence" value="ECO:0007669"/>
    <property type="project" value="UniProtKB-KW"/>
</dbReference>
<dbReference type="Gene3D" id="1.10.10.1990">
    <property type="entry name" value="Viral RNA-directed RNA polymerase, 4-helical domain"/>
    <property type="match status" value="1"/>
</dbReference>
<dbReference type="Pfam" id="PF02123">
    <property type="entry name" value="RdRP_4"/>
    <property type="match status" value="1"/>
</dbReference>
<dbReference type="InterPro" id="IPR042032">
    <property type="entry name" value="RNA-dir_pol_4-hel_dom"/>
</dbReference>
<evidence type="ECO:0000256" key="12">
    <source>
        <dbReference type="ARBA" id="ARBA00022953"/>
    </source>
</evidence>
<dbReference type="SUPFAM" id="SSF56672">
    <property type="entry name" value="DNA/RNA polymerases"/>
    <property type="match status" value="1"/>
</dbReference>
<evidence type="ECO:0000313" key="18">
    <source>
        <dbReference type="EMBL" id="AGO57775.1"/>
    </source>
</evidence>
<dbReference type="Gene3D" id="3.30.230.140">
    <property type="match status" value="2"/>
</dbReference>
<dbReference type="PROSITE" id="PS50523">
    <property type="entry name" value="RDRP_DSRNA_REO"/>
    <property type="match status" value="1"/>
</dbReference>
<evidence type="ECO:0000259" key="17">
    <source>
        <dbReference type="PROSITE" id="PS50523"/>
    </source>
</evidence>
<evidence type="ECO:0000256" key="3">
    <source>
        <dbReference type="ARBA" id="ARBA00012494"/>
    </source>
</evidence>
<comment type="similarity">
    <text evidence="2 16">Belongs to the reoviridae RNA-directed RNA polymerase family.</text>
</comment>
<comment type="subcellular location">
    <subcellularLocation>
        <location evidence="16">Virion</location>
    </subcellularLocation>
    <text evidence="16">Attached inside the inner capsid as a minor component. Also found in spherical cytoplasmic structures, called virus factories, that appear early after infection and are the site of viral replication and packaging.</text>
</comment>
<comment type="cofactor">
    <cofactor evidence="1 16">
        <name>Mg(2+)</name>
        <dbReference type="ChEBI" id="CHEBI:18420"/>
    </cofactor>
</comment>
<comment type="subunit">
    <text evidence="14">Interacts with VP3. Interacts with VP2; this interaction activates VP1. Interacts with NSP5; this interaction is probably necessary for the formation of functional virus factories. Interacts with NSP2; this interaction is weak.</text>
</comment>
<dbReference type="GO" id="GO:0000166">
    <property type="term" value="F:nucleotide binding"/>
    <property type="evidence" value="ECO:0007669"/>
    <property type="project" value="UniProtKB-KW"/>
</dbReference>
<dbReference type="InterPro" id="IPR007097">
    <property type="entry name" value="RNA-dir_pol_reovirus"/>
</dbReference>
<evidence type="ECO:0000256" key="7">
    <source>
        <dbReference type="ARBA" id="ARBA00022695"/>
    </source>
</evidence>
<dbReference type="InterPro" id="IPR001795">
    <property type="entry name" value="RNA-dir_pol_luteovirus"/>
</dbReference>
<evidence type="ECO:0000256" key="13">
    <source>
        <dbReference type="ARBA" id="ARBA00032403"/>
    </source>
</evidence>
<dbReference type="GO" id="GO:0003723">
    <property type="term" value="F:RNA binding"/>
    <property type="evidence" value="ECO:0007669"/>
    <property type="project" value="UniProtKB-KW"/>
</dbReference>
<dbReference type="InterPro" id="IPR022071">
    <property type="entry name" value="Rotavirus_VP1_C"/>
</dbReference>
<keyword evidence="10 16" id="KW-0946">Virion</keyword>
<comment type="subunit">
    <text evidence="16">Interacts with VP3 (Potential). Interacts with VP2; this interaction activates VP1. Interacts with NSP5; this interaction is probably necessary for the formation of functional virus factories. Interacts with NSP2; this interaction is weak.</text>
</comment>
<evidence type="ECO:0000256" key="10">
    <source>
        <dbReference type="ARBA" id="ARBA00022844"/>
    </source>
</evidence>
<protein>
    <recommendedName>
        <fullName evidence="4 16">RNA-directed RNA polymerase</fullName>
        <ecNumber evidence="3 16">2.7.7.48</ecNumber>
    </recommendedName>
    <alternativeName>
        <fullName evidence="13 16">Protein VP1</fullName>
    </alternativeName>
</protein>
<evidence type="ECO:0000256" key="4">
    <source>
        <dbReference type="ARBA" id="ARBA00022412"/>
    </source>
</evidence>
<reference evidence="18" key="1">
    <citation type="submission" date="2011-10" db="EMBL/GenBank/DDBJ databases">
        <authorList>
            <person name="L'Homme Y."/>
            <person name="Sohal J.S."/>
        </authorList>
    </citation>
    <scope>NUCLEOTIDE SEQUENCE</scope>
    <source>
        <strain evidence="18">82</strain>
    </source>
</reference>
<name>S0AKQ9_ROTCP</name>
<keyword evidence="8 16" id="KW-0547">Nucleotide-binding</keyword>
<comment type="function">
    <text evidence="16">RNA-directed RNA polymerase that is involved in both transcription and genome replication. Together with VP3 capping enzyme, forms an enzyme complex positioned near the channels situated at each of the five-fold vertices of the core. Following infection, the outermost layer of the virus is lost, leaving a double-layered particle (DLP) made up of the core and VP6 shell. VP1 then catalyzes the transcription of fully conservative plus-strand genomic RNAs that are extruded through the DLP's channels into the cytoplasm where they function as mRNAs for translation of viral proteins. One copy of each of the viral (+)RNAs is also recruited during core assembly, together with newly synthesized polymerase complexes and VP2. The polymerase of these novo-formed particles catalyzes the synthesis of complementary minus-strands leading to dsRNA formation. To do so, the polymerase specifically recognizes and binds 4 bases 5'-UGUG-3' in the conserved 3'-sequence of plus-strand RNA templates. VP2 presumably activates the autoinhibited VP1-RNA complex to coordinate packaging and genome replication. Once dsRNA synthesis is complete, the polymerase switches to the transcriptional mode, thus providing secondary transcription.</text>
</comment>
<proteinExistence type="inferred from homology"/>
<reference evidence="18" key="2">
    <citation type="journal article" date="2013" name="Vet. Microbiol.">
        <title>Full-length genome analysis of G2, G9 and G11 porcine group A rotaviruses.</title>
        <authorList>
            <person name="Martel-Paradis O."/>
            <person name="Laurin M.A."/>
            <person name="Martella V."/>
            <person name="Sohal J.S."/>
            <person name="L'homme Y."/>
        </authorList>
    </citation>
    <scope>NUCLEOTIDE SEQUENCE</scope>
    <source>
        <strain evidence="18">82</strain>
    </source>
</reference>
<evidence type="ECO:0000256" key="8">
    <source>
        <dbReference type="ARBA" id="ARBA00022741"/>
    </source>
</evidence>
<evidence type="ECO:0000256" key="11">
    <source>
        <dbReference type="ARBA" id="ARBA00022884"/>
    </source>
</evidence>
<evidence type="ECO:0000256" key="16">
    <source>
        <dbReference type="RuleBase" id="RU363117"/>
    </source>
</evidence>
<keyword evidence="6 16" id="KW-0808">Transferase</keyword>
<evidence type="ECO:0000256" key="2">
    <source>
        <dbReference type="ARBA" id="ARBA00009581"/>
    </source>
</evidence>
<dbReference type="EC" id="2.7.7.48" evidence="3 16"/>
<keyword evidence="5 16" id="KW-0696">RNA-directed RNA polymerase</keyword>
<evidence type="ECO:0000256" key="6">
    <source>
        <dbReference type="ARBA" id="ARBA00022679"/>
    </source>
</evidence>
<dbReference type="Pfam" id="PF12289">
    <property type="entry name" value="Rotavirus_VP1"/>
    <property type="match status" value="1"/>
</dbReference>
<dbReference type="Gene3D" id="1.10.357.80">
    <property type="match status" value="2"/>
</dbReference>
<keyword evidence="12 16" id="KW-0693">Viral RNA replication</keyword>
<evidence type="ECO:0000256" key="14">
    <source>
        <dbReference type="ARBA" id="ARBA00047168"/>
    </source>
</evidence>
<comment type="catalytic activity">
    <reaction evidence="15 16">
        <text>RNA(n) + a ribonucleoside 5'-triphosphate = RNA(n+1) + diphosphate</text>
        <dbReference type="Rhea" id="RHEA:21248"/>
        <dbReference type="Rhea" id="RHEA-COMP:14527"/>
        <dbReference type="Rhea" id="RHEA-COMP:17342"/>
        <dbReference type="ChEBI" id="CHEBI:33019"/>
        <dbReference type="ChEBI" id="CHEBI:61557"/>
        <dbReference type="ChEBI" id="CHEBI:140395"/>
        <dbReference type="EC" id="2.7.7.48"/>
    </reaction>
</comment>
<dbReference type="InterPro" id="IPR043502">
    <property type="entry name" value="DNA/RNA_pol_sf"/>
</dbReference>
<sequence length="1092" mass="125321">MGKYNLILSEYLSFVYNSQSAVQIPIYYSSNPELEKRCINFHAKCVDNSKKGLSLKPLFEEYKDVINNATLLSILSYSYDKYNAVERKLVNYAKSKPLEADLTANELDCENNKITSELFHSAEEYTDSLMDPAILTSLSSNLNAVMFWLERHSNDVADANKIYKRRLDLFTIVASTINKYGVPRHNEKYRYEYEVMKDKPYYLVTWANSAIEMLMSVFSHEDYLIARELIILSYSNRSTLAKLVSSPMSILVALIDINGTFITNEELELEFSDKYVRAIVPDQTFNELQEMIDNMKKAGLVDIPRMIQEWLVDCSLEKFTLMSKIYSWSFHVGFRKQKMIDAALDQLKTEYTEDVDNEMYNEYTMLIRDEIVKMLEIPVKHDDHLLRDSELAGLLSMSSASNGESRQLKFGRKTIFSTKKNMHVMDDIAHGKYTPGVIPPVNVDRPIPLGRRDVPGRRTRIIFILPYEYFIAQHAVVEKMLSYAKDTREYAEFYSQSNQLLSYGDVTRFLSSNSMVLYTDVSQWDSSQHNTQPFRKGIIMGLDMLANMTNDPKVVQTLNLYKQTQINLMDSYVQIPDGNVIKKIQYGAVASGEKQTKAANSIANLALIKTVLSRIANKYSFITKIIRVDGDDNYAVLQFNTDVTKQMVQEVSNDVRYIYSRMNAKVKALVSTVGIEIAKRYIAGGKIFFRAGINLLNNEKRGQSTQWDQAAILYSNYIVNKLRGFETDREFILTKIIQMTSVAITGSLRLFPSERVLTTNSTFKVFDSEDFIIEYGTTDDEVYIQRAFMSLSSQKSSQKSGIADEIASSQTFKNYVNKLSDQLLVSKNAIVSKGIALTEKAKLNSYAPVYLEKRRAQISALLTMLQKPVSFKSNKITINDILRDIKPFFVTTEASLPIQYRKFMPTLPDNVQYVIQCIGSRTYQIEDSGSKSSISKLISKYSVYKPSIEELYKVISLREQEIQLYLVSLGVSPVDAGTYVGSRIYSQDKYKILESYVYNLLSINYGCYQLFDFNSPDLEKLIRIPYKGKIPAVTFILHLYAKLEIVNYAIKNKSWISLFCNYPKSEMIKLWKKMWNITALRSPYTSANFFQD</sequence>
<organism evidence="18">
    <name type="scientific">Porcine rotavirus</name>
    <dbReference type="NCBI Taxonomy" id="10913"/>
    <lineage>
        <taxon>Viruses</taxon>
        <taxon>Riboviria</taxon>
        <taxon>Orthornavirae</taxon>
        <taxon>Duplornaviricota</taxon>
        <taxon>Resentoviricetes</taxon>
        <taxon>Reovirales</taxon>
        <taxon>Sedoreoviridae</taxon>
        <taxon>Rotavirus</taxon>
        <taxon>Rotavirus tritogastroenteritidis</taxon>
        <taxon>Rotavirus C</taxon>
    </lineage>
</organism>
<keyword evidence="11 16" id="KW-0694">RNA-binding</keyword>
<keyword evidence="7 16" id="KW-0548">Nucleotidyltransferase</keyword>
<dbReference type="Gene3D" id="3.30.70.2480">
    <property type="match status" value="1"/>
</dbReference>
<dbReference type="GO" id="GO:0003968">
    <property type="term" value="F:RNA-directed RNA polymerase activity"/>
    <property type="evidence" value="ECO:0007669"/>
    <property type="project" value="UniProtKB-KW"/>
</dbReference>
<keyword evidence="9 16" id="KW-0460">Magnesium</keyword>
<evidence type="ECO:0000256" key="15">
    <source>
        <dbReference type="ARBA" id="ARBA00048744"/>
    </source>
</evidence>
<feature type="domain" description="RdRp catalytic" evidence="17">
    <location>
        <begin position="501"/>
        <end position="687"/>
    </location>
</feature>
<dbReference type="EMBL" id="JN974793">
    <property type="protein sequence ID" value="AGO57775.1"/>
    <property type="molecule type" value="Genomic_RNA"/>
</dbReference>